<feature type="domain" description="Bromo" evidence="5">
    <location>
        <begin position="785"/>
        <end position="855"/>
    </location>
</feature>
<dbReference type="CDD" id="cd05507">
    <property type="entry name" value="Bromo_brd8_like"/>
    <property type="match status" value="1"/>
</dbReference>
<feature type="compositionally biased region" description="Basic and acidic residues" evidence="4">
    <location>
        <begin position="435"/>
        <end position="460"/>
    </location>
</feature>
<dbReference type="OrthoDB" id="1742084at2759"/>
<feature type="compositionally biased region" description="Basic and acidic residues" evidence="4">
    <location>
        <begin position="894"/>
        <end position="910"/>
    </location>
</feature>
<reference evidence="6" key="1">
    <citation type="submission" date="2007-04" db="EMBL/GenBank/DDBJ databases">
        <title>Annotation of Pediculus humanus corporis strain USDA.</title>
        <authorList>
            <person name="Kirkness E."/>
            <person name="Hannick L."/>
            <person name="Hass B."/>
            <person name="Bruggner R."/>
            <person name="Lawson D."/>
            <person name="Bidwell S."/>
            <person name="Joardar V."/>
            <person name="Caler E."/>
            <person name="Walenz B."/>
            <person name="Inman J."/>
            <person name="Schobel S."/>
            <person name="Galinsky K."/>
            <person name="Amedeo P."/>
            <person name="Strausberg R."/>
        </authorList>
    </citation>
    <scope>NUCLEOTIDE SEQUENCE</scope>
    <source>
        <strain evidence="6">USDA</strain>
    </source>
</reference>
<dbReference type="Gene3D" id="1.20.920.10">
    <property type="entry name" value="Bromodomain-like"/>
    <property type="match status" value="1"/>
</dbReference>
<dbReference type="InterPro" id="IPR001487">
    <property type="entry name" value="Bromodomain"/>
</dbReference>
<protein>
    <submittedName>
        <fullName evidence="6 7">Bromodomain-containing protein, putative</fullName>
    </submittedName>
</protein>
<dbReference type="InterPro" id="IPR037966">
    <property type="entry name" value="Brd8_Bromo_dom"/>
</dbReference>
<feature type="compositionally biased region" description="Polar residues" evidence="4">
    <location>
        <begin position="420"/>
        <end position="430"/>
    </location>
</feature>
<keyword evidence="1 2" id="KW-0103">Bromodomain</keyword>
<name>E0VFW5_PEDHC</name>
<dbReference type="InterPro" id="IPR036427">
    <property type="entry name" value="Bromodomain-like_sf"/>
</dbReference>
<proteinExistence type="predicted"/>
<evidence type="ECO:0000256" key="4">
    <source>
        <dbReference type="SAM" id="MobiDB-lite"/>
    </source>
</evidence>
<dbReference type="GO" id="GO:0035267">
    <property type="term" value="C:NuA4 histone acetyltransferase complex"/>
    <property type="evidence" value="ECO:0007669"/>
    <property type="project" value="TreeGrafter"/>
</dbReference>
<feature type="region of interest" description="Disordered" evidence="4">
    <location>
        <begin position="535"/>
        <end position="768"/>
    </location>
</feature>
<evidence type="ECO:0000313" key="7">
    <source>
        <dbReference type="EnsemblMetazoa" id="PHUM168430-PA"/>
    </source>
</evidence>
<dbReference type="FunCoup" id="E0VFW5">
    <property type="interactions" value="1730"/>
</dbReference>
<dbReference type="EnsemblMetazoa" id="PHUM168430-RA">
    <property type="protein sequence ID" value="PHUM168430-PA"/>
    <property type="gene ID" value="PHUM168430"/>
</dbReference>
<dbReference type="AlphaFoldDB" id="E0VFW5"/>
<feature type="compositionally biased region" description="Polar residues" evidence="4">
    <location>
        <begin position="250"/>
        <end position="261"/>
    </location>
</feature>
<feature type="coiled-coil region" evidence="3">
    <location>
        <begin position="102"/>
        <end position="129"/>
    </location>
</feature>
<dbReference type="PANTHER" id="PTHR15398:SF4">
    <property type="entry name" value="BROMODOMAIN-CONTAINING PROTEIN 8 ISOFORM X1"/>
    <property type="match status" value="1"/>
</dbReference>
<reference evidence="6" key="2">
    <citation type="submission" date="2007-04" db="EMBL/GenBank/DDBJ databases">
        <title>The genome of the human body louse.</title>
        <authorList>
            <consortium name="The Human Body Louse Genome Consortium"/>
            <person name="Kirkness E."/>
            <person name="Walenz B."/>
            <person name="Hass B."/>
            <person name="Bruggner R."/>
            <person name="Strausberg R."/>
        </authorList>
    </citation>
    <scope>NUCLEOTIDE SEQUENCE</scope>
    <source>
        <strain evidence="6">USDA</strain>
    </source>
</reference>
<feature type="region of interest" description="Disordered" evidence="4">
    <location>
        <begin position="880"/>
        <end position="963"/>
    </location>
</feature>
<feature type="compositionally biased region" description="Polar residues" evidence="4">
    <location>
        <begin position="626"/>
        <end position="637"/>
    </location>
</feature>
<feature type="compositionally biased region" description="Basic and acidic residues" evidence="4">
    <location>
        <begin position="720"/>
        <end position="736"/>
    </location>
</feature>
<feature type="compositionally biased region" description="Low complexity" evidence="4">
    <location>
        <begin position="320"/>
        <end position="329"/>
    </location>
</feature>
<feature type="compositionally biased region" description="Low complexity" evidence="4">
    <location>
        <begin position="262"/>
        <end position="279"/>
    </location>
</feature>
<evidence type="ECO:0000313" key="8">
    <source>
        <dbReference type="Proteomes" id="UP000009046"/>
    </source>
</evidence>
<feature type="compositionally biased region" description="Basic and acidic residues" evidence="4">
    <location>
        <begin position="642"/>
        <end position="696"/>
    </location>
</feature>
<dbReference type="HOGENOM" id="CLU_007253_1_0_1"/>
<dbReference type="InParanoid" id="E0VFW5"/>
<dbReference type="STRING" id="121224.E0VFW5"/>
<keyword evidence="3" id="KW-0175">Coiled coil</keyword>
<dbReference type="SMART" id="SM00297">
    <property type="entry name" value="BROMO"/>
    <property type="match status" value="1"/>
</dbReference>
<evidence type="ECO:0000256" key="1">
    <source>
        <dbReference type="ARBA" id="ARBA00023117"/>
    </source>
</evidence>
<evidence type="ECO:0000256" key="2">
    <source>
        <dbReference type="PROSITE-ProRule" id="PRU00035"/>
    </source>
</evidence>
<dbReference type="PANTHER" id="PTHR15398">
    <property type="entry name" value="BROMODOMAIN-CONTAINING PROTEIN 8"/>
    <property type="match status" value="1"/>
</dbReference>
<feature type="compositionally biased region" description="Low complexity" evidence="4">
    <location>
        <begin position="223"/>
        <end position="249"/>
    </location>
</feature>
<evidence type="ECO:0000259" key="5">
    <source>
        <dbReference type="PROSITE" id="PS50014"/>
    </source>
</evidence>
<reference evidence="7" key="3">
    <citation type="submission" date="2021-02" db="UniProtKB">
        <authorList>
            <consortium name="EnsemblMetazoa"/>
        </authorList>
    </citation>
    <scope>IDENTIFICATION</scope>
    <source>
        <strain evidence="7">USDA</strain>
    </source>
</reference>
<sequence>MTESVQERLKLKRTVLDTWSIKEKLSLASLVLRSGDQNWSCVSRNIRIFAEPNRPPDWFSPKNCAQQYASLLENVETPKRKKRVAGSNEKSEVETPGESIVRKLKTDRIEELKKKMEEIKMEYLKVKESSNAIISGKPDVKLPVLLQEIEDEKNKKELEKEAHIKWLKEREERKIELERAWKPGSRLMNIRRASSISEPSSEADSPLSEPLNVDVPEESAMAKPTPTSPLLTSLLKSPSTASQPSTTSSILHSAITSPHRGSSSPTIASLLSSSPGLPGNFLMPPSNVSSNLKNLVSNAIANSFSDEHKILPSSPSQGAPTLSMLLELPPSLPGKPLPMLKSQPSSPPPYSGPPPPYSQATEYLQKQRAEELAAQAKAKAMEDEIKTESSPQTDNPEPPPPSESNPSVSSKRPNIKGKSFESSEPSTDESCGQEPSEKTPSVKEKESKRNLHNTSDHDYVETTTTTSTTTTTTTTPVPSNEGNVESDVVVKNSETDVFEFDEYKEGFEKIQILTKDSKMSYLKNNTSKVVVATAKKESDCNNQKNENLDDSTKDNVELEKNNSVKGQEKDFISVKPEKEDVTESTTTEKGLSPAAAAAAGKTIEEPKKIDAVPVEEENIEKKITPDLNNVNDSTSEIQNPPEEEKQVQEEQNQEEEKVITEKETTDYDMESQKKESEENNKKIKVKIEDNGEHMEEDKLETEESDPVKDEEVPSNLLEMNRTDKADLSTTEDEKSNDATPKVYSRRRGGPSFSDSIPNSPAPLSEEEKEHKVWKKAVMLVYTRIAGHKYASLFLKPISDDHAPEYSSIVKRPMDLSTIKRNIEIGNIRTTAEFQRDVMLMFMNALMYNERDHHVYKMAKEMQADSLDHFQMLLRVADENTPLRRETRTQQNSDVKFRSSEKNSSKKDLDKSTTNSSDLKPKGRTRNSPCPPVRSRTSEKLTQSGRKRSVGVTGETSRKRLKVS</sequence>
<dbReference type="RefSeq" id="XP_002425009.1">
    <property type="nucleotide sequence ID" value="XM_002424964.1"/>
</dbReference>
<keyword evidence="8" id="KW-1185">Reference proteome</keyword>
<accession>E0VFW5</accession>
<dbReference type="KEGG" id="phu:Phum_PHUM168430"/>
<feature type="compositionally biased region" description="Low complexity" evidence="4">
    <location>
        <begin position="462"/>
        <end position="475"/>
    </location>
</feature>
<evidence type="ECO:0000313" key="6">
    <source>
        <dbReference type="EMBL" id="EEB12271.1"/>
    </source>
</evidence>
<dbReference type="PROSITE" id="PS50014">
    <property type="entry name" value="BROMODOMAIN_2"/>
    <property type="match status" value="1"/>
</dbReference>
<feature type="compositionally biased region" description="Basic and acidic residues" evidence="4">
    <location>
        <begin position="546"/>
        <end position="581"/>
    </location>
</feature>
<dbReference type="EMBL" id="AAZO01001955">
    <property type="status" value="NOT_ANNOTATED_CDS"/>
    <property type="molecule type" value="Genomic_DNA"/>
</dbReference>
<dbReference type="Proteomes" id="UP000009046">
    <property type="component" value="Unassembled WGS sequence"/>
</dbReference>
<gene>
    <name evidence="7" type="primary">8236663</name>
    <name evidence="6" type="ORF">Phum_PHUM168430</name>
</gene>
<dbReference type="PRINTS" id="PR00503">
    <property type="entry name" value="BROMODOMAIN"/>
</dbReference>
<dbReference type="EMBL" id="DS235124">
    <property type="protein sequence ID" value="EEB12271.1"/>
    <property type="molecule type" value="Genomic_DNA"/>
</dbReference>
<dbReference type="CTD" id="8236663"/>
<organism>
    <name type="scientific">Pediculus humanus subsp. corporis</name>
    <name type="common">Body louse</name>
    <dbReference type="NCBI Taxonomy" id="121224"/>
    <lineage>
        <taxon>Eukaryota</taxon>
        <taxon>Metazoa</taxon>
        <taxon>Ecdysozoa</taxon>
        <taxon>Arthropoda</taxon>
        <taxon>Hexapoda</taxon>
        <taxon>Insecta</taxon>
        <taxon>Pterygota</taxon>
        <taxon>Neoptera</taxon>
        <taxon>Paraneoptera</taxon>
        <taxon>Psocodea</taxon>
        <taxon>Troctomorpha</taxon>
        <taxon>Phthiraptera</taxon>
        <taxon>Anoplura</taxon>
        <taxon>Pediculidae</taxon>
        <taxon>Pediculus</taxon>
    </lineage>
</organism>
<feature type="compositionally biased region" description="Pro residues" evidence="4">
    <location>
        <begin position="345"/>
        <end position="357"/>
    </location>
</feature>
<evidence type="ECO:0000256" key="3">
    <source>
        <dbReference type="SAM" id="Coils"/>
    </source>
</evidence>
<dbReference type="GeneID" id="8236663"/>
<feature type="region of interest" description="Disordered" evidence="4">
    <location>
        <begin position="188"/>
        <end position="279"/>
    </location>
</feature>
<dbReference type="SUPFAM" id="SSF47370">
    <property type="entry name" value="Bromodomain"/>
    <property type="match status" value="1"/>
</dbReference>
<dbReference type="VEuPathDB" id="VectorBase:PHUM168430"/>
<feature type="compositionally biased region" description="Low complexity" evidence="4">
    <location>
        <begin position="190"/>
        <end position="206"/>
    </location>
</feature>
<feature type="region of interest" description="Disordered" evidence="4">
    <location>
        <begin position="308"/>
        <end position="488"/>
    </location>
</feature>
<dbReference type="eggNOG" id="ENOG502RTDK">
    <property type="taxonomic scope" value="Eukaryota"/>
</dbReference>
<dbReference type="OMA" id="AYKPHTT"/>
<dbReference type="Pfam" id="PF00439">
    <property type="entry name" value="Bromodomain"/>
    <property type="match status" value="1"/>
</dbReference>